<feature type="transmembrane region" description="Helical" evidence="7">
    <location>
        <begin position="380"/>
        <end position="401"/>
    </location>
</feature>
<reference evidence="9 10" key="1">
    <citation type="submission" date="2016-06" db="EMBL/GenBank/DDBJ databases">
        <authorList>
            <person name="Ricketts C."/>
            <person name="Pickler L."/>
            <person name="Maurer J."/>
            <person name="Ayyampalayam S."/>
            <person name="Garcia M."/>
            <person name="Ferguson-Noel N.M."/>
        </authorList>
    </citation>
    <scope>NUCLEOTIDE SEQUENCE [LARGE SCALE GENOMIC DNA]</scope>
    <source>
        <strain evidence="9 10">K6356</strain>
    </source>
</reference>
<feature type="transmembrane region" description="Helical" evidence="7">
    <location>
        <begin position="210"/>
        <end position="229"/>
    </location>
</feature>
<dbReference type="InterPro" id="IPR035906">
    <property type="entry name" value="MetI-like_sf"/>
</dbReference>
<dbReference type="SUPFAM" id="SSF161098">
    <property type="entry name" value="MetI-like"/>
    <property type="match status" value="2"/>
</dbReference>
<comment type="caution">
    <text evidence="9">The sequence shown here is derived from an EMBL/GenBank/DDBJ whole genome shotgun (WGS) entry which is preliminary data.</text>
</comment>
<feature type="transmembrane region" description="Helical" evidence="7">
    <location>
        <begin position="241"/>
        <end position="266"/>
    </location>
</feature>
<evidence type="ECO:0000256" key="6">
    <source>
        <dbReference type="ARBA" id="ARBA00023136"/>
    </source>
</evidence>
<evidence type="ECO:0000256" key="2">
    <source>
        <dbReference type="ARBA" id="ARBA00022448"/>
    </source>
</evidence>
<evidence type="ECO:0000256" key="7">
    <source>
        <dbReference type="SAM" id="Phobius"/>
    </source>
</evidence>
<sequence>MRLEKNMRHNKFFQLLKINKFTVFFTVFLFLCIISAIVIKLGINVHGLAVFKNNISNFFNQSAVNKSSLLTKSFEQLWITIKYTATGTFIGFILGFLLGYLSSLRITNNFTAIFVKLGIIFFRSFPVVIFINLFNTSFNSYLSAIIIISWFSMLWNAKYIADYIENSKVEQFKKFVNRSQNHLSSFINNIFIDIKSKILVLFAYSLESNFRWTTILSAVGLIGIGQLINDPISINNDFASTLIPLLVLMVFLLINEGALYLFETYLVARKSYPKTKNLNKLLTIKKYLVYLIFILIITFSIYSIFSIRLRVNNLLIFTDFFQRLFNFNKSFFATTTFNENPLLMIILLTLQAILILGIVFIFSLLFATLCSNLLNRYVSLFFKALFLIIRTIPLIIVFRLFNPLFNSGISTIVFIGSLYFSTSLAKKIYVLINSINWTVVTSLKSKLYTNFEILRVYIIPSIRKDLVTVYQLEFESILRTIITLGAYGTSVIGQLLDIYIYRGSIENLGSYVISIMVYFQVIDLLSIMVRYKKFFYTNK</sequence>
<evidence type="ECO:0000256" key="4">
    <source>
        <dbReference type="ARBA" id="ARBA00022692"/>
    </source>
</evidence>
<feature type="transmembrane region" description="Helical" evidence="7">
    <location>
        <begin position="508"/>
        <end position="529"/>
    </location>
</feature>
<accession>A0AB36DSQ6</accession>
<keyword evidence="4 7" id="KW-0812">Transmembrane</keyword>
<name>A0AB36DSQ6_MYCGL</name>
<evidence type="ECO:0000256" key="5">
    <source>
        <dbReference type="ARBA" id="ARBA00022989"/>
    </source>
</evidence>
<feature type="domain" description="ABC transmembrane type-1" evidence="8">
    <location>
        <begin position="349"/>
        <end position="529"/>
    </location>
</feature>
<dbReference type="EMBL" id="MAGQ01000011">
    <property type="protein sequence ID" value="OBU78328.1"/>
    <property type="molecule type" value="Genomic_DNA"/>
</dbReference>
<dbReference type="Gene3D" id="1.10.3720.10">
    <property type="entry name" value="MetI-like"/>
    <property type="match status" value="2"/>
</dbReference>
<proteinExistence type="predicted"/>
<comment type="subcellular location">
    <subcellularLocation>
        <location evidence="1">Cell membrane</location>
        <topology evidence="1">Multi-pass membrane protein</topology>
    </subcellularLocation>
</comment>
<feature type="transmembrane region" description="Helical" evidence="7">
    <location>
        <begin position="77"/>
        <end position="101"/>
    </location>
</feature>
<dbReference type="AlphaFoldDB" id="A0AB36DSQ6"/>
<feature type="transmembrane region" description="Helical" evidence="7">
    <location>
        <begin position="342"/>
        <end position="368"/>
    </location>
</feature>
<feature type="transmembrane region" description="Helical" evidence="7">
    <location>
        <begin position="21"/>
        <end position="43"/>
    </location>
</feature>
<feature type="transmembrane region" description="Helical" evidence="7">
    <location>
        <begin position="407"/>
        <end position="425"/>
    </location>
</feature>
<dbReference type="InterPro" id="IPR000515">
    <property type="entry name" value="MetI-like"/>
</dbReference>
<evidence type="ECO:0000256" key="1">
    <source>
        <dbReference type="ARBA" id="ARBA00004651"/>
    </source>
</evidence>
<keyword evidence="2" id="KW-0813">Transport</keyword>
<keyword evidence="6 7" id="KW-0472">Membrane</keyword>
<keyword evidence="3" id="KW-1003">Cell membrane</keyword>
<gene>
    <name evidence="9" type="ORF">BAY36_03490</name>
</gene>
<dbReference type="Proteomes" id="UP000092188">
    <property type="component" value="Unassembled WGS sequence"/>
</dbReference>
<evidence type="ECO:0000313" key="10">
    <source>
        <dbReference type="Proteomes" id="UP000092188"/>
    </source>
</evidence>
<protein>
    <submittedName>
        <fullName evidence="9">ABC transporter permease</fullName>
    </submittedName>
</protein>
<feature type="domain" description="ABC transmembrane type-1" evidence="8">
    <location>
        <begin position="77"/>
        <end position="255"/>
    </location>
</feature>
<evidence type="ECO:0000259" key="8">
    <source>
        <dbReference type="PROSITE" id="PS50928"/>
    </source>
</evidence>
<dbReference type="PANTHER" id="PTHR30043">
    <property type="entry name" value="PHOSPHONATES TRANSPORT SYSTEM PERMEASE PROTEIN"/>
    <property type="match status" value="1"/>
</dbReference>
<dbReference type="PANTHER" id="PTHR30043:SF1">
    <property type="entry name" value="ABC TRANSPORT SYSTEM PERMEASE PROTEIN P69"/>
    <property type="match status" value="1"/>
</dbReference>
<feature type="transmembrane region" description="Helical" evidence="7">
    <location>
        <begin position="140"/>
        <end position="157"/>
    </location>
</feature>
<organism evidence="9 10">
    <name type="scientific">Mycoplasmoides gallisepticum</name>
    <name type="common">Mycoplasma gallisepticum</name>
    <dbReference type="NCBI Taxonomy" id="2096"/>
    <lineage>
        <taxon>Bacteria</taxon>
        <taxon>Bacillati</taxon>
        <taxon>Mycoplasmatota</taxon>
        <taxon>Mycoplasmoidales</taxon>
        <taxon>Mycoplasmoidaceae</taxon>
        <taxon>Mycoplasmoides</taxon>
    </lineage>
</organism>
<evidence type="ECO:0000256" key="3">
    <source>
        <dbReference type="ARBA" id="ARBA00022475"/>
    </source>
</evidence>
<dbReference type="GO" id="GO:0005886">
    <property type="term" value="C:plasma membrane"/>
    <property type="evidence" value="ECO:0007669"/>
    <property type="project" value="UniProtKB-SubCell"/>
</dbReference>
<feature type="transmembrane region" description="Helical" evidence="7">
    <location>
        <begin position="287"/>
        <end position="305"/>
    </location>
</feature>
<feature type="transmembrane region" description="Helical" evidence="7">
    <location>
        <begin position="113"/>
        <end position="134"/>
    </location>
</feature>
<keyword evidence="5 7" id="KW-1133">Transmembrane helix</keyword>
<evidence type="ECO:0000313" key="9">
    <source>
        <dbReference type="EMBL" id="OBU78328.1"/>
    </source>
</evidence>
<dbReference type="PROSITE" id="PS50928">
    <property type="entry name" value="ABC_TM1"/>
    <property type="match status" value="2"/>
</dbReference>
<dbReference type="GO" id="GO:0055085">
    <property type="term" value="P:transmembrane transport"/>
    <property type="evidence" value="ECO:0007669"/>
    <property type="project" value="InterPro"/>
</dbReference>